<protein>
    <submittedName>
        <fullName evidence="1">Uncharacterized protein</fullName>
    </submittedName>
</protein>
<accession>A0A9P3C370</accession>
<dbReference type="EMBL" id="BOPL01000006">
    <property type="protein sequence ID" value="GIK04341.1"/>
    <property type="molecule type" value="Genomic_DNA"/>
</dbReference>
<dbReference type="OrthoDB" id="4499406at2759"/>
<name>A0A9P3C370_ASPVI</name>
<sequence length="78" mass="8563">MVGALAAARREAPLPLTKPQESLVVLLDRVRDVEWVSHNDVDMTKEVKHESHQNAVLLYTRGIETEEKCGHCAKGAGG</sequence>
<dbReference type="Proteomes" id="UP000710440">
    <property type="component" value="Unassembled WGS sequence"/>
</dbReference>
<evidence type="ECO:0000313" key="2">
    <source>
        <dbReference type="Proteomes" id="UP000710440"/>
    </source>
</evidence>
<dbReference type="RefSeq" id="XP_043127527.1">
    <property type="nucleotide sequence ID" value="XM_043271592.1"/>
</dbReference>
<dbReference type="AlphaFoldDB" id="A0A9P3C370"/>
<gene>
    <name evidence="1" type="ORF">Aspvir_008422</name>
</gene>
<evidence type="ECO:0000313" key="1">
    <source>
        <dbReference type="EMBL" id="GIK04341.1"/>
    </source>
</evidence>
<keyword evidence="2" id="KW-1185">Reference proteome</keyword>
<dbReference type="GeneID" id="66936404"/>
<proteinExistence type="predicted"/>
<comment type="caution">
    <text evidence="1">The sequence shown here is derived from an EMBL/GenBank/DDBJ whole genome shotgun (WGS) entry which is preliminary data.</text>
</comment>
<reference evidence="1 2" key="1">
    <citation type="submission" date="2021-02" db="EMBL/GenBank/DDBJ databases">
        <title>Pan-genome distribution and transcriptional activeness of fungal secondary metabolism genes in Aspergillus section Fumigati.</title>
        <authorList>
            <person name="Takahashi H."/>
            <person name="Umemura M."/>
            <person name="Ninomiya A."/>
            <person name="Kusuya Y."/>
            <person name="Urayama S."/>
            <person name="Shimizu M."/>
            <person name="Watanabe A."/>
            <person name="Kamei K."/>
            <person name="Yaguchi T."/>
            <person name="Hagiwara D."/>
        </authorList>
    </citation>
    <scope>NUCLEOTIDE SEQUENCE [LARGE SCALE GENOMIC DNA]</scope>
    <source>
        <strain evidence="1 2">IFM 47045</strain>
    </source>
</reference>
<organism evidence="1 2">
    <name type="scientific">Aspergillus viridinutans</name>
    <dbReference type="NCBI Taxonomy" id="75553"/>
    <lineage>
        <taxon>Eukaryota</taxon>
        <taxon>Fungi</taxon>
        <taxon>Dikarya</taxon>
        <taxon>Ascomycota</taxon>
        <taxon>Pezizomycotina</taxon>
        <taxon>Eurotiomycetes</taxon>
        <taxon>Eurotiomycetidae</taxon>
        <taxon>Eurotiales</taxon>
        <taxon>Aspergillaceae</taxon>
        <taxon>Aspergillus</taxon>
        <taxon>Aspergillus subgen. Fumigati</taxon>
    </lineage>
</organism>